<dbReference type="NCBIfam" id="TIGR01129">
    <property type="entry name" value="secD"/>
    <property type="match status" value="1"/>
</dbReference>
<sequence>MIAASLFITLTTSPRLGLDLRGGTQIVLQTHDSPYAKADRGATDRTVEVLRKRIDALGVSETGLTRSGDNRVIVELPGVQDSGEALGVIRRTAQLSFHSVADTGGRAMLDEKGRPLNVGPAALSGKDVGKAQAGFDPQNLRGWFVTVGFRHDAAWQRLTAKAACAAPGDPVRRIAILLDDKVISSPQVDPSVQCGTGIPGGSTQITGEFGEKEAKNLAALVQGGALPVPVDVVEQRTVGPTLGAEAIDASARAAVIGVVLTALFVIWVYRLVGVIAAVGLAAYALISYAALAAMGATLTLPGLAGFVLAIGMAVDANVLVFERAREEQAAMPRRGVRVALVRGFHNAWSAIADSNMTTLLAAGLLFFLSSGPVRGFGITLSIGVLASFVSALLVTRVLAEWATGRRAVMARPSLTGLAGAGRVRRWIERRDPDLMRRRRLWLSVSGVAVALAVTGIVVRGLNLGVEFTGGRLVEYSTSRSVDADTARRAVSGAGFPHAVVQASGRDDVSVRTGNLTDDQEHRIREALQRHGGVVTKQRDERVGPSLGNELREKAVIALGAALGGQLVYLAVRFRWTFGAGAVLAMLHDVVIVTGLFAWSGRPVDGVFLAALLTIIGYSVNDSVVVFDRIRELWRADPKEPLARSANRAALQTVPRTVNTGMGALFILAALALLGGDSLTDFAVALLAGILVGTWSSVFTATPTALVLEGRTSAIAARRQAHAVRR</sequence>
<feature type="transmembrane region" description="Helical" evidence="9">
    <location>
        <begin position="440"/>
        <end position="461"/>
    </location>
</feature>
<dbReference type="Gene3D" id="3.30.1360.200">
    <property type="match status" value="1"/>
</dbReference>
<evidence type="ECO:0000256" key="8">
    <source>
        <dbReference type="ARBA" id="ARBA00023136"/>
    </source>
</evidence>
<dbReference type="InterPro" id="IPR048631">
    <property type="entry name" value="SecD_1st"/>
</dbReference>
<evidence type="ECO:0000259" key="13">
    <source>
        <dbReference type="Pfam" id="PF22599"/>
    </source>
</evidence>
<feature type="domain" description="Protein translocase subunit SecDF P1" evidence="12">
    <location>
        <begin position="44"/>
        <end position="101"/>
    </location>
</feature>
<name>A0ABP8U9I6_9ACTN</name>
<evidence type="ECO:0000256" key="5">
    <source>
        <dbReference type="ARBA" id="ARBA00022927"/>
    </source>
</evidence>
<dbReference type="PANTHER" id="PTHR30081:SF1">
    <property type="entry name" value="PROTEIN TRANSLOCASE SUBUNIT SECD"/>
    <property type="match status" value="1"/>
</dbReference>
<dbReference type="InterPro" id="IPR022646">
    <property type="entry name" value="SecD/SecF_CS"/>
</dbReference>
<dbReference type="Pfam" id="PF22599">
    <property type="entry name" value="SecDF_P1_head"/>
    <property type="match status" value="1"/>
</dbReference>
<comment type="similarity">
    <text evidence="9">Belongs to the SecD/SecF family. SecD subfamily.</text>
</comment>
<dbReference type="NCBIfam" id="NF009583">
    <property type="entry name" value="PRK13024.1-3"/>
    <property type="match status" value="1"/>
</dbReference>
<comment type="caution">
    <text evidence="14">The sequence shown here is derived from an EMBL/GenBank/DDBJ whole genome shotgun (WGS) entry which is preliminary data.</text>
</comment>
<comment type="subcellular location">
    <subcellularLocation>
        <location evidence="1 9">Cell membrane</location>
        <topology evidence="1 9">Multi-pass membrane protein</topology>
    </subcellularLocation>
</comment>
<feature type="domain" description="Protein export membrane protein SecD/SecF C-terminal" evidence="11">
    <location>
        <begin position="527"/>
        <end position="708"/>
    </location>
</feature>
<comment type="subunit">
    <text evidence="10">Forms a complex with SecD. Part of the essential Sec protein translocation apparatus which comprises SecA, SecYEG and auxiliary proteins SecDF. Other proteins may also be involved.</text>
</comment>
<protein>
    <recommendedName>
        <fullName evidence="9 10">Multifunctional fusion protein</fullName>
    </recommendedName>
    <domain>
        <recommendedName>
            <fullName evidence="9">Protein translocase subunit SecD</fullName>
        </recommendedName>
    </domain>
    <domain>
        <recommendedName>
            <fullName evidence="10">Protein-export membrane protein SecF</fullName>
        </recommendedName>
    </domain>
</protein>
<dbReference type="Proteomes" id="UP001501442">
    <property type="component" value="Unassembled WGS sequence"/>
</dbReference>
<dbReference type="HAMAP" id="MF_01463_B">
    <property type="entry name" value="SecD_B"/>
    <property type="match status" value="1"/>
</dbReference>
<evidence type="ECO:0000256" key="3">
    <source>
        <dbReference type="ARBA" id="ARBA00022475"/>
    </source>
</evidence>
<dbReference type="InterPro" id="IPR005665">
    <property type="entry name" value="SecF_bac"/>
</dbReference>
<feature type="transmembrane region" description="Helical" evidence="9">
    <location>
        <begin position="578"/>
        <end position="599"/>
    </location>
</feature>
<feature type="domain" description="SecDF P1 head subdomain" evidence="13">
    <location>
        <begin position="111"/>
        <end position="228"/>
    </location>
</feature>
<dbReference type="PRINTS" id="PR01755">
    <property type="entry name" value="SECFTRNLCASE"/>
</dbReference>
<dbReference type="Gene3D" id="3.30.70.3400">
    <property type="match status" value="1"/>
</dbReference>
<evidence type="ECO:0000256" key="10">
    <source>
        <dbReference type="HAMAP-Rule" id="MF_01464"/>
    </source>
</evidence>
<feature type="transmembrane region" description="Helical" evidence="9">
    <location>
        <begin position="302"/>
        <end position="322"/>
    </location>
</feature>
<feature type="transmembrane region" description="Helical" evidence="9">
    <location>
        <begin position="605"/>
        <end position="626"/>
    </location>
</feature>
<dbReference type="NCBIfam" id="TIGR00916">
    <property type="entry name" value="2A0604s01"/>
    <property type="match status" value="1"/>
</dbReference>
<evidence type="ECO:0000256" key="1">
    <source>
        <dbReference type="ARBA" id="ARBA00004651"/>
    </source>
</evidence>
<evidence type="ECO:0000256" key="2">
    <source>
        <dbReference type="ARBA" id="ARBA00022448"/>
    </source>
</evidence>
<keyword evidence="6 9" id="KW-1133">Transmembrane helix</keyword>
<feature type="transmembrane region" description="Helical" evidence="9">
    <location>
        <begin position="657"/>
        <end position="675"/>
    </location>
</feature>
<dbReference type="Gene3D" id="1.20.1640.10">
    <property type="entry name" value="Multidrug efflux transporter AcrB transmembrane domain"/>
    <property type="match status" value="2"/>
</dbReference>
<dbReference type="InterPro" id="IPR055344">
    <property type="entry name" value="SecD_SecF_C_bact"/>
</dbReference>
<keyword evidence="3 9" id="KW-1003">Cell membrane</keyword>
<organism evidence="14 15">
    <name type="scientific">Actinoallomurus vinaceus</name>
    <dbReference type="NCBI Taxonomy" id="1080074"/>
    <lineage>
        <taxon>Bacteria</taxon>
        <taxon>Bacillati</taxon>
        <taxon>Actinomycetota</taxon>
        <taxon>Actinomycetes</taxon>
        <taxon>Streptosporangiales</taxon>
        <taxon>Thermomonosporaceae</taxon>
        <taxon>Actinoallomurus</taxon>
    </lineage>
</organism>
<comment type="subunit">
    <text evidence="9">Forms a complex with SecF. Part of the essential Sec protein translocation apparatus which comprises SecA, SecYEG and auxiliary proteins SecDF. Other proteins may also be involved.</text>
</comment>
<keyword evidence="7 9" id="KW-0811">Translocation</keyword>
<accession>A0ABP8U9I6</accession>
<keyword evidence="8 9" id="KW-0472">Membrane</keyword>
<dbReference type="InterPro" id="IPR005791">
    <property type="entry name" value="SecD"/>
</dbReference>
<feature type="transmembrane region" description="Helical" evidence="9">
    <location>
        <begin position="343"/>
        <end position="369"/>
    </location>
</feature>
<evidence type="ECO:0000256" key="6">
    <source>
        <dbReference type="ARBA" id="ARBA00022989"/>
    </source>
</evidence>
<gene>
    <name evidence="14" type="primary">secD_1</name>
    <name evidence="9" type="synonym">secD</name>
    <name evidence="10" type="synonym">secF</name>
    <name evidence="14" type="ORF">GCM10023196_031240</name>
</gene>
<comment type="similarity">
    <text evidence="10">Belongs to the SecD/SecF family. SecF subfamily.</text>
</comment>
<dbReference type="NCBIfam" id="TIGR00966">
    <property type="entry name" value="transloc_SecF"/>
    <property type="match status" value="1"/>
</dbReference>
<dbReference type="PANTHER" id="PTHR30081">
    <property type="entry name" value="PROTEIN-EXPORT MEMBRANE PROTEIN SEC"/>
    <property type="match status" value="1"/>
</dbReference>
<dbReference type="InterPro" id="IPR048634">
    <property type="entry name" value="SecD_SecF_C"/>
</dbReference>
<keyword evidence="2 9" id="KW-0813">Transport</keyword>
<evidence type="ECO:0000256" key="4">
    <source>
        <dbReference type="ARBA" id="ARBA00022692"/>
    </source>
</evidence>
<feature type="domain" description="Protein export membrane protein SecD/SecF C-terminal" evidence="11">
    <location>
        <begin position="232"/>
        <end position="401"/>
    </location>
</feature>
<dbReference type="Pfam" id="PF07549">
    <property type="entry name" value="Sec_GG"/>
    <property type="match status" value="2"/>
</dbReference>
<dbReference type="Pfam" id="PF02355">
    <property type="entry name" value="SecD_SecF_C"/>
    <property type="match status" value="2"/>
</dbReference>
<evidence type="ECO:0000256" key="7">
    <source>
        <dbReference type="ARBA" id="ARBA00023010"/>
    </source>
</evidence>
<reference evidence="15" key="1">
    <citation type="journal article" date="2019" name="Int. J. Syst. Evol. Microbiol.">
        <title>The Global Catalogue of Microorganisms (GCM) 10K type strain sequencing project: providing services to taxonomists for standard genome sequencing and annotation.</title>
        <authorList>
            <consortium name="The Broad Institute Genomics Platform"/>
            <consortium name="The Broad Institute Genome Sequencing Center for Infectious Disease"/>
            <person name="Wu L."/>
            <person name="Ma J."/>
        </authorList>
    </citation>
    <scope>NUCLEOTIDE SEQUENCE [LARGE SCALE GENOMIC DNA]</scope>
    <source>
        <strain evidence="15">JCM 17939</strain>
    </source>
</reference>
<keyword evidence="5 9" id="KW-0653">Protein transport</keyword>
<evidence type="ECO:0000313" key="15">
    <source>
        <dbReference type="Proteomes" id="UP001501442"/>
    </source>
</evidence>
<evidence type="ECO:0000313" key="14">
    <source>
        <dbReference type="EMBL" id="GAA4625769.1"/>
    </source>
</evidence>
<evidence type="ECO:0000259" key="11">
    <source>
        <dbReference type="Pfam" id="PF02355"/>
    </source>
</evidence>
<keyword evidence="15" id="KW-1185">Reference proteome</keyword>
<feature type="transmembrane region" description="Helical" evidence="9">
    <location>
        <begin position="375"/>
        <end position="399"/>
    </location>
</feature>
<feature type="transmembrane region" description="Helical" evidence="9">
    <location>
        <begin position="681"/>
        <end position="707"/>
    </location>
</feature>
<dbReference type="InterPro" id="IPR054384">
    <property type="entry name" value="SecDF_P1_head"/>
</dbReference>
<evidence type="ECO:0000259" key="12">
    <source>
        <dbReference type="Pfam" id="PF21760"/>
    </source>
</evidence>
<feature type="transmembrane region" description="Helical" evidence="9">
    <location>
        <begin position="554"/>
        <end position="571"/>
    </location>
</feature>
<dbReference type="Pfam" id="PF21760">
    <property type="entry name" value="SecD_1st"/>
    <property type="match status" value="1"/>
</dbReference>
<comment type="function">
    <text evidence="9">Part of the Sec protein translocase complex. Interacts with the SecYEG preprotein conducting channel. SecDF uses the proton motive force (PMF) to complete protein translocation after the ATP-dependent function of SecA.</text>
</comment>
<keyword evidence="4 9" id="KW-0812">Transmembrane</keyword>
<feature type="transmembrane region" description="Helical" evidence="9">
    <location>
        <begin position="274"/>
        <end position="296"/>
    </location>
</feature>
<feature type="transmembrane region" description="Helical" evidence="9">
    <location>
        <begin position="249"/>
        <end position="269"/>
    </location>
</feature>
<comment type="caution">
    <text evidence="9">Lacks conserved residue(s) required for the propagation of feature annotation.</text>
</comment>
<dbReference type="InterPro" id="IPR022813">
    <property type="entry name" value="SecD/SecF_arch_bac"/>
</dbReference>
<dbReference type="InterPro" id="IPR022645">
    <property type="entry name" value="SecD/SecF_bac"/>
</dbReference>
<evidence type="ECO:0000256" key="9">
    <source>
        <dbReference type="HAMAP-Rule" id="MF_01463"/>
    </source>
</evidence>
<dbReference type="SUPFAM" id="SSF82866">
    <property type="entry name" value="Multidrug efflux transporter AcrB transmembrane domain"/>
    <property type="match status" value="2"/>
</dbReference>
<proteinExistence type="inferred from homology"/>
<dbReference type="HAMAP" id="MF_01464_B">
    <property type="entry name" value="SecF_B"/>
    <property type="match status" value="1"/>
</dbReference>
<dbReference type="EMBL" id="BAABHK010000004">
    <property type="protein sequence ID" value="GAA4625769.1"/>
    <property type="molecule type" value="Genomic_DNA"/>
</dbReference>